<evidence type="ECO:0000256" key="5">
    <source>
        <dbReference type="ARBA" id="ARBA00022692"/>
    </source>
</evidence>
<evidence type="ECO:0000313" key="11">
    <source>
        <dbReference type="Proteomes" id="UP000199382"/>
    </source>
</evidence>
<feature type="domain" description="EamA" evidence="9">
    <location>
        <begin position="1"/>
        <end position="130"/>
    </location>
</feature>
<dbReference type="NCBIfam" id="TIGR00688">
    <property type="entry name" value="rarD"/>
    <property type="match status" value="1"/>
</dbReference>
<evidence type="ECO:0000256" key="8">
    <source>
        <dbReference type="SAM" id="Phobius"/>
    </source>
</evidence>
<dbReference type="Proteomes" id="UP000199382">
    <property type="component" value="Unassembled WGS sequence"/>
</dbReference>
<comment type="subcellular location">
    <subcellularLocation>
        <location evidence="1">Cell membrane</location>
        <topology evidence="1">Multi-pass membrane protein</topology>
    </subcellularLocation>
</comment>
<sequence>MIGACTIWGLSPLFYKLLAHVPPLEVLSYRTLWPLGLFGAILAIQGQLGRLRAFLGRRWPIVALAAIMISINWGFYIWSIQVERAMEASLGYYTFPLVAVLMGVVVFGERLALLQWLAVGMATAGVLVLTFGLGLVPVVALILAVTFGFYGLIKKRLQSGAMISVTAEVLLLSPLATGWLIWLASSGSGGPQATGWETQLLLALSGPMTAGPLILFSYATHRVNLATVGLLQYLNPTLQFLCAALVFGEPFTRWHGLTFALIWAALALYSAQALRADRAARRRAINASRSETV</sequence>
<dbReference type="InterPro" id="IPR000620">
    <property type="entry name" value="EamA_dom"/>
</dbReference>
<evidence type="ECO:0000256" key="6">
    <source>
        <dbReference type="ARBA" id="ARBA00022989"/>
    </source>
</evidence>
<keyword evidence="6 8" id="KW-1133">Transmembrane helix</keyword>
<comment type="similarity">
    <text evidence="2">Belongs to the EamA transporter family.</text>
</comment>
<organism evidence="10 11">
    <name type="scientific">Aliiruegeria lutimaris</name>
    <dbReference type="NCBI Taxonomy" id="571298"/>
    <lineage>
        <taxon>Bacteria</taxon>
        <taxon>Pseudomonadati</taxon>
        <taxon>Pseudomonadota</taxon>
        <taxon>Alphaproteobacteria</taxon>
        <taxon>Rhodobacterales</taxon>
        <taxon>Roseobacteraceae</taxon>
        <taxon>Aliiruegeria</taxon>
    </lineage>
</organism>
<gene>
    <name evidence="10" type="ORF">SAMN04488026_105432</name>
</gene>
<feature type="transmembrane region" description="Helical" evidence="8">
    <location>
        <begin position="60"/>
        <end position="78"/>
    </location>
</feature>
<feature type="transmembrane region" description="Helical" evidence="8">
    <location>
        <begin position="135"/>
        <end position="153"/>
    </location>
</feature>
<feature type="transmembrane region" description="Helical" evidence="8">
    <location>
        <begin position="254"/>
        <end position="274"/>
    </location>
</feature>
<feature type="transmembrane region" description="Helical" evidence="8">
    <location>
        <begin position="90"/>
        <end position="107"/>
    </location>
</feature>
<dbReference type="STRING" id="571298.SAMN04488026_105432"/>
<dbReference type="PANTHER" id="PTHR22911:SF137">
    <property type="entry name" value="SOLUTE CARRIER FAMILY 35 MEMBER G2-RELATED"/>
    <property type="match status" value="1"/>
</dbReference>
<dbReference type="Pfam" id="PF00892">
    <property type="entry name" value="EamA"/>
    <property type="match status" value="2"/>
</dbReference>
<dbReference type="SUPFAM" id="SSF103481">
    <property type="entry name" value="Multidrug resistance efflux transporter EmrE"/>
    <property type="match status" value="2"/>
</dbReference>
<keyword evidence="7 8" id="KW-0472">Membrane</keyword>
<evidence type="ECO:0000256" key="2">
    <source>
        <dbReference type="ARBA" id="ARBA00007362"/>
    </source>
</evidence>
<evidence type="ECO:0000256" key="3">
    <source>
        <dbReference type="ARBA" id="ARBA00022448"/>
    </source>
</evidence>
<protein>
    <submittedName>
        <fullName evidence="10">Chloramphenicol-sensitive protein RarD</fullName>
    </submittedName>
</protein>
<name>A0A1G9EVF8_9RHOB</name>
<dbReference type="InterPro" id="IPR037185">
    <property type="entry name" value="EmrE-like"/>
</dbReference>
<feature type="transmembrane region" description="Helical" evidence="8">
    <location>
        <begin position="230"/>
        <end position="248"/>
    </location>
</feature>
<keyword evidence="11" id="KW-1185">Reference proteome</keyword>
<accession>A0A1G9EVF8</accession>
<feature type="transmembrane region" description="Helical" evidence="8">
    <location>
        <begin position="165"/>
        <end position="185"/>
    </location>
</feature>
<reference evidence="10 11" key="1">
    <citation type="submission" date="2016-10" db="EMBL/GenBank/DDBJ databases">
        <authorList>
            <person name="de Groot N.N."/>
        </authorList>
    </citation>
    <scope>NUCLEOTIDE SEQUENCE [LARGE SCALE GENOMIC DNA]</scope>
    <source>
        <strain evidence="10 11">DSM 25294</strain>
    </source>
</reference>
<dbReference type="EMBL" id="FNEK01000054">
    <property type="protein sequence ID" value="SDK80100.1"/>
    <property type="molecule type" value="Genomic_DNA"/>
</dbReference>
<dbReference type="AlphaFoldDB" id="A0A1G9EVF8"/>
<evidence type="ECO:0000256" key="1">
    <source>
        <dbReference type="ARBA" id="ARBA00004651"/>
    </source>
</evidence>
<evidence type="ECO:0000313" key="10">
    <source>
        <dbReference type="EMBL" id="SDK80100.1"/>
    </source>
</evidence>
<evidence type="ECO:0000256" key="7">
    <source>
        <dbReference type="ARBA" id="ARBA00023136"/>
    </source>
</evidence>
<dbReference type="PANTHER" id="PTHR22911">
    <property type="entry name" value="ACYL-MALONYL CONDENSING ENZYME-RELATED"/>
    <property type="match status" value="1"/>
</dbReference>
<evidence type="ECO:0000259" key="9">
    <source>
        <dbReference type="Pfam" id="PF00892"/>
    </source>
</evidence>
<feature type="domain" description="EamA" evidence="9">
    <location>
        <begin position="139"/>
        <end position="269"/>
    </location>
</feature>
<keyword evidence="4" id="KW-1003">Cell membrane</keyword>
<keyword evidence="5 8" id="KW-0812">Transmembrane</keyword>
<evidence type="ECO:0000256" key="4">
    <source>
        <dbReference type="ARBA" id="ARBA00022475"/>
    </source>
</evidence>
<dbReference type="InterPro" id="IPR004626">
    <property type="entry name" value="RarD"/>
</dbReference>
<keyword evidence="3" id="KW-0813">Transport</keyword>
<feature type="transmembrane region" description="Helical" evidence="8">
    <location>
        <begin position="200"/>
        <end position="218"/>
    </location>
</feature>
<proteinExistence type="inferred from homology"/>
<dbReference type="GO" id="GO:0005886">
    <property type="term" value="C:plasma membrane"/>
    <property type="evidence" value="ECO:0007669"/>
    <property type="project" value="UniProtKB-SubCell"/>
</dbReference>